<dbReference type="Proteomes" id="UP000724584">
    <property type="component" value="Unassembled WGS sequence"/>
</dbReference>
<dbReference type="EMBL" id="JAGIZQ010000001">
    <property type="protein sequence ID" value="KAH6650141.1"/>
    <property type="molecule type" value="Genomic_DNA"/>
</dbReference>
<evidence type="ECO:0000313" key="1">
    <source>
        <dbReference type="EMBL" id="KAH6650141.1"/>
    </source>
</evidence>
<keyword evidence="2" id="KW-1185">Reference proteome</keyword>
<evidence type="ECO:0000313" key="2">
    <source>
        <dbReference type="Proteomes" id="UP000724584"/>
    </source>
</evidence>
<accession>A0ACB7PRS4</accession>
<name>A0ACB7PRS4_9PEZI</name>
<gene>
    <name evidence="1" type="ORF">F5144DRAFT_597629</name>
</gene>
<protein>
    <submittedName>
        <fullName evidence="1">Superoxide dismutase</fullName>
    </submittedName>
</protein>
<comment type="caution">
    <text evidence="1">The sequence shown here is derived from an EMBL/GenBank/DDBJ whole genome shotgun (WGS) entry which is preliminary data.</text>
</comment>
<organism evidence="1 2">
    <name type="scientific">Chaetomium tenue</name>
    <dbReference type="NCBI Taxonomy" id="1854479"/>
    <lineage>
        <taxon>Eukaryota</taxon>
        <taxon>Fungi</taxon>
        <taxon>Dikarya</taxon>
        <taxon>Ascomycota</taxon>
        <taxon>Pezizomycotina</taxon>
        <taxon>Sordariomycetes</taxon>
        <taxon>Sordariomycetidae</taxon>
        <taxon>Sordariales</taxon>
        <taxon>Chaetomiaceae</taxon>
        <taxon>Chaetomium</taxon>
    </lineage>
</organism>
<sequence length="277" mass="28227">MRVSTQLSVLLAAASTHVSAQETGELGDAAAVTNNPVGVVYKATLPEAAFFEPTYPDGDNIKGEVTAEANPDGQGVRFTLKLSNLPTTGGPFPYHLHVDPVPENGNCTATLAHLDPYIRGEATPCEKASPATCQVGDLSGKHGAITPDAEGAFEATYVDLYASTLEGLGAFFGNRSIVFHHPNKTRISCASFEQVTLPGPGEGDGGDDDGDDGDDNSSPSTTASAPSSIITPPPSNNGTLPPPPPPPTSSIETAGASGLRVGVATVLVAGAAFAMML</sequence>
<proteinExistence type="predicted"/>
<reference evidence="1 2" key="1">
    <citation type="journal article" date="2021" name="Nat. Commun.">
        <title>Genetic determinants of endophytism in the Arabidopsis root mycobiome.</title>
        <authorList>
            <person name="Mesny F."/>
            <person name="Miyauchi S."/>
            <person name="Thiergart T."/>
            <person name="Pickel B."/>
            <person name="Atanasova L."/>
            <person name="Karlsson M."/>
            <person name="Huettel B."/>
            <person name="Barry K.W."/>
            <person name="Haridas S."/>
            <person name="Chen C."/>
            <person name="Bauer D."/>
            <person name="Andreopoulos W."/>
            <person name="Pangilinan J."/>
            <person name="LaButti K."/>
            <person name="Riley R."/>
            <person name="Lipzen A."/>
            <person name="Clum A."/>
            <person name="Drula E."/>
            <person name="Henrissat B."/>
            <person name="Kohler A."/>
            <person name="Grigoriev I.V."/>
            <person name="Martin F.M."/>
            <person name="Hacquard S."/>
        </authorList>
    </citation>
    <scope>NUCLEOTIDE SEQUENCE [LARGE SCALE GENOMIC DNA]</scope>
    <source>
        <strain evidence="1 2">MPI-SDFR-AT-0079</strain>
    </source>
</reference>